<feature type="region of interest" description="Disordered" evidence="1">
    <location>
        <begin position="80"/>
        <end position="146"/>
    </location>
</feature>
<organism evidence="3 4">
    <name type="scientific">Arabidopsis thaliana</name>
    <name type="common">Mouse-ear cress</name>
    <dbReference type="NCBI Taxonomy" id="3702"/>
    <lineage>
        <taxon>Eukaryota</taxon>
        <taxon>Viridiplantae</taxon>
        <taxon>Streptophyta</taxon>
        <taxon>Embryophyta</taxon>
        <taxon>Tracheophyta</taxon>
        <taxon>Spermatophyta</taxon>
        <taxon>Magnoliopsida</taxon>
        <taxon>eudicotyledons</taxon>
        <taxon>Gunneridae</taxon>
        <taxon>Pentapetalae</taxon>
        <taxon>rosids</taxon>
        <taxon>malvids</taxon>
        <taxon>Brassicales</taxon>
        <taxon>Brassicaceae</taxon>
        <taxon>Camelineae</taxon>
        <taxon>Arabidopsis</taxon>
    </lineage>
</organism>
<evidence type="ECO:0000256" key="1">
    <source>
        <dbReference type="SAM" id="MobiDB-lite"/>
    </source>
</evidence>
<keyword evidence="2" id="KW-1133">Transmembrane helix</keyword>
<proteinExistence type="predicted"/>
<gene>
    <name evidence="3" type="ORF">C24_LOCUS21428</name>
</gene>
<name>A0A5S9Y245_ARATH</name>
<reference evidence="3 4" key="1">
    <citation type="submission" date="2019-12" db="EMBL/GenBank/DDBJ databases">
        <authorList>
            <person name="Jiao W.-B."/>
            <person name="Schneeberger K."/>
        </authorList>
    </citation>
    <scope>NUCLEOTIDE SEQUENCE [LARGE SCALE GENOMIC DNA]</scope>
    <source>
        <strain evidence="4">cv. C24</strain>
    </source>
</reference>
<evidence type="ECO:0000313" key="3">
    <source>
        <dbReference type="EMBL" id="CAA0401190.1"/>
    </source>
</evidence>
<sequence>MLDIAFELIGDATSNSLLMFCFCNLIIVMIFTGSLKPGLKDSQNSTFVNSVSYRYDMGNISSDDHYCGDDDENMKIAAAIPSAQDDPLIDDSSSDEEEDSESSHCYADDDDADDTDDDEDDADAAAADDDDDEIKDSEEEGDDDLRMRVEMFIAKINNEWRHEKKLRALNLVC</sequence>
<dbReference type="EMBL" id="CACSHJ010000096">
    <property type="protein sequence ID" value="CAA0401190.1"/>
    <property type="molecule type" value="Genomic_DNA"/>
</dbReference>
<feature type="transmembrane region" description="Helical" evidence="2">
    <location>
        <begin position="16"/>
        <end position="35"/>
    </location>
</feature>
<dbReference type="PANTHER" id="PTHR36595:SF1">
    <property type="entry name" value="TRANSMEMBRANE PROTEIN"/>
    <property type="match status" value="1"/>
</dbReference>
<dbReference type="PANTHER" id="PTHR36595">
    <property type="entry name" value="TRANSMEMBRANE PROTEIN"/>
    <property type="match status" value="1"/>
</dbReference>
<dbReference type="OrthoDB" id="1110706at2759"/>
<dbReference type="AlphaFoldDB" id="A0A5S9Y245"/>
<dbReference type="Proteomes" id="UP000434276">
    <property type="component" value="Unassembled WGS sequence"/>
</dbReference>
<feature type="compositionally biased region" description="Acidic residues" evidence="1">
    <location>
        <begin position="108"/>
        <end position="143"/>
    </location>
</feature>
<evidence type="ECO:0000256" key="2">
    <source>
        <dbReference type="SAM" id="Phobius"/>
    </source>
</evidence>
<evidence type="ECO:0008006" key="5">
    <source>
        <dbReference type="Google" id="ProtNLM"/>
    </source>
</evidence>
<keyword evidence="2" id="KW-0472">Membrane</keyword>
<accession>A0A5S9Y245</accession>
<dbReference type="ExpressionAtlas" id="A0A5S9Y245">
    <property type="expression patterns" value="baseline and differential"/>
</dbReference>
<protein>
    <recommendedName>
        <fullName evidence="5">Transmembrane protein</fullName>
    </recommendedName>
</protein>
<keyword evidence="2" id="KW-0812">Transmembrane</keyword>
<evidence type="ECO:0000313" key="4">
    <source>
        <dbReference type="Proteomes" id="UP000434276"/>
    </source>
</evidence>
<feature type="compositionally biased region" description="Acidic residues" evidence="1">
    <location>
        <begin position="87"/>
        <end position="100"/>
    </location>
</feature>